<sequence>MSQDTDLSTSPPTLGSRISLSDHDETSDSGLTTPRQPLPPSHNEDMPNRDQVVIHPSQEALESQDSGLDHIEVDPNHQYRQYRPDSGYDGEVQTLASSTLAYPVEHGRRFHAYRDGNYIMPNDERESDRLDMIHHLMTLSLGNRLHKAPLDNPRRILDVGTGTGIWAMEMGYQLKHKTGDLYPEAFVLGNDLSPIQPSLVPPNVYFEVDDVESPWAYNEPFDFIHCRYLTTAITDWPKLVSQVYQFVIPARSHTAPNGWAEMMDYDLQLYSEDGSLTNDRPVMVWLDHILTASRMTGRDPCPGPQLEGWMREVGFTNIHHELLKLPVGIWPNDPHLKSIGAWNFLQMLNGLEAFSLRLWTHVLGRQWEQLQRLLVDVRNDFRDPGLHICINMHLVYGQKVV</sequence>
<gene>
    <name evidence="2" type="ORF">FGG08_001471</name>
</gene>
<evidence type="ECO:0000313" key="2">
    <source>
        <dbReference type="EMBL" id="KAH0544444.1"/>
    </source>
</evidence>
<dbReference type="SUPFAM" id="SSF53335">
    <property type="entry name" value="S-adenosyl-L-methionine-dependent methyltransferases"/>
    <property type="match status" value="1"/>
</dbReference>
<evidence type="ECO:0008006" key="4">
    <source>
        <dbReference type="Google" id="ProtNLM"/>
    </source>
</evidence>
<protein>
    <recommendedName>
        <fullName evidence="4">S-adenosyl-L-methionine-dependent methyltransferase</fullName>
    </recommendedName>
</protein>
<dbReference type="InterPro" id="IPR029063">
    <property type="entry name" value="SAM-dependent_MTases_sf"/>
</dbReference>
<dbReference type="GO" id="GO:0008168">
    <property type="term" value="F:methyltransferase activity"/>
    <property type="evidence" value="ECO:0007669"/>
    <property type="project" value="TreeGrafter"/>
</dbReference>
<dbReference type="CDD" id="cd02440">
    <property type="entry name" value="AdoMet_MTases"/>
    <property type="match status" value="1"/>
</dbReference>
<dbReference type="EMBL" id="JAGHQL010000019">
    <property type="protein sequence ID" value="KAH0544444.1"/>
    <property type="molecule type" value="Genomic_DNA"/>
</dbReference>
<dbReference type="PANTHER" id="PTHR43591">
    <property type="entry name" value="METHYLTRANSFERASE"/>
    <property type="match status" value="1"/>
</dbReference>
<accession>A0A9P8I6X1</accession>
<reference evidence="2" key="1">
    <citation type="submission" date="2021-03" db="EMBL/GenBank/DDBJ databases">
        <title>Comparative genomics and phylogenomic investigation of the class Geoglossomycetes provide insights into ecological specialization and systematics.</title>
        <authorList>
            <person name="Melie T."/>
            <person name="Pirro S."/>
            <person name="Miller A.N."/>
            <person name="Quandt A."/>
        </authorList>
    </citation>
    <scope>NUCLEOTIDE SEQUENCE</scope>
    <source>
        <strain evidence="2">GBOQ0MN5Z8</strain>
    </source>
</reference>
<evidence type="ECO:0000256" key="1">
    <source>
        <dbReference type="SAM" id="MobiDB-lite"/>
    </source>
</evidence>
<feature type="compositionally biased region" description="Polar residues" evidence="1">
    <location>
        <begin position="1"/>
        <end position="19"/>
    </location>
</feature>
<name>A0A9P8I6X1_9PEZI</name>
<dbReference type="PANTHER" id="PTHR43591:SF10">
    <property type="entry name" value="ABC TRANSMEMBRANE TYPE-1 DOMAIN-CONTAINING PROTEIN-RELATED"/>
    <property type="match status" value="1"/>
</dbReference>
<dbReference type="OrthoDB" id="2013972at2759"/>
<comment type="caution">
    <text evidence="2">The sequence shown here is derived from an EMBL/GenBank/DDBJ whole genome shotgun (WGS) entry which is preliminary data.</text>
</comment>
<proteinExistence type="predicted"/>
<dbReference type="AlphaFoldDB" id="A0A9P8I6X1"/>
<evidence type="ECO:0000313" key="3">
    <source>
        <dbReference type="Proteomes" id="UP000698800"/>
    </source>
</evidence>
<dbReference type="Gene3D" id="3.40.50.150">
    <property type="entry name" value="Vaccinia Virus protein VP39"/>
    <property type="match status" value="1"/>
</dbReference>
<organism evidence="2 3">
    <name type="scientific">Glutinoglossum americanum</name>
    <dbReference type="NCBI Taxonomy" id="1670608"/>
    <lineage>
        <taxon>Eukaryota</taxon>
        <taxon>Fungi</taxon>
        <taxon>Dikarya</taxon>
        <taxon>Ascomycota</taxon>
        <taxon>Pezizomycotina</taxon>
        <taxon>Geoglossomycetes</taxon>
        <taxon>Geoglossales</taxon>
        <taxon>Geoglossaceae</taxon>
        <taxon>Glutinoglossum</taxon>
    </lineage>
</organism>
<dbReference type="Pfam" id="PF13489">
    <property type="entry name" value="Methyltransf_23"/>
    <property type="match status" value="1"/>
</dbReference>
<feature type="region of interest" description="Disordered" evidence="1">
    <location>
        <begin position="1"/>
        <end position="48"/>
    </location>
</feature>
<keyword evidence="3" id="KW-1185">Reference proteome</keyword>
<dbReference type="Proteomes" id="UP000698800">
    <property type="component" value="Unassembled WGS sequence"/>
</dbReference>